<reference evidence="3 4" key="1">
    <citation type="submission" date="2014-06" db="EMBL/GenBank/DDBJ databases">
        <authorList>
            <person name="Swart Estienne"/>
        </authorList>
    </citation>
    <scope>NUCLEOTIDE SEQUENCE [LARGE SCALE GENOMIC DNA]</scope>
    <source>
        <strain evidence="3 4">130c</strain>
    </source>
</reference>
<evidence type="ECO:0000256" key="1">
    <source>
        <dbReference type="SAM" id="MobiDB-lite"/>
    </source>
</evidence>
<feature type="region of interest" description="Disordered" evidence="1">
    <location>
        <begin position="128"/>
        <end position="174"/>
    </location>
</feature>
<name>A0A078A2N9_STYLE</name>
<evidence type="ECO:0000313" key="4">
    <source>
        <dbReference type="Proteomes" id="UP000039865"/>
    </source>
</evidence>
<feature type="chain" id="PRO_5001729170" evidence="2">
    <location>
        <begin position="22"/>
        <end position="239"/>
    </location>
</feature>
<sequence length="239" mass="27123">MLRRGIALSVAALLLLTNTSAIQIRRVLGKGEFAQVRQEPEITDSSLLEETESETSEPVAPLILSADQLDSYRYECCQYIDRWLGQGYIDERIAENYRQLQEEIIADLINEGDIEKFESAIESCQSDNEYYNERDRRTPTATEPPAPESSNNPTPDVTDPVPDVTDPAPVRERVTFTDEQIEELRVACTQQDDRQLEAGEVSQEKYDEGKGALQRIIDGIIEDGDADLYWTNLSRCREE</sequence>
<proteinExistence type="predicted"/>
<gene>
    <name evidence="3" type="primary">Contig1601.g63</name>
    <name evidence="3" type="ORF">STYLEM_5088</name>
</gene>
<evidence type="ECO:0000256" key="2">
    <source>
        <dbReference type="SAM" id="SignalP"/>
    </source>
</evidence>
<keyword evidence="4" id="KW-1185">Reference proteome</keyword>
<dbReference type="InParanoid" id="A0A078A2N9"/>
<keyword evidence="2" id="KW-0732">Signal</keyword>
<dbReference type="AlphaFoldDB" id="A0A078A2N9"/>
<protein>
    <submittedName>
        <fullName evidence="3">Uncharacterized protein</fullName>
    </submittedName>
</protein>
<dbReference type="EMBL" id="CCKQ01004942">
    <property type="protein sequence ID" value="CDW76092.1"/>
    <property type="molecule type" value="Genomic_DNA"/>
</dbReference>
<organism evidence="3 4">
    <name type="scientific">Stylonychia lemnae</name>
    <name type="common">Ciliate</name>
    <dbReference type="NCBI Taxonomy" id="5949"/>
    <lineage>
        <taxon>Eukaryota</taxon>
        <taxon>Sar</taxon>
        <taxon>Alveolata</taxon>
        <taxon>Ciliophora</taxon>
        <taxon>Intramacronucleata</taxon>
        <taxon>Spirotrichea</taxon>
        <taxon>Stichotrichia</taxon>
        <taxon>Sporadotrichida</taxon>
        <taxon>Oxytrichidae</taxon>
        <taxon>Stylonychinae</taxon>
        <taxon>Stylonychia</taxon>
    </lineage>
</organism>
<feature type="compositionally biased region" description="Low complexity" evidence="1">
    <location>
        <begin position="153"/>
        <end position="168"/>
    </location>
</feature>
<accession>A0A078A2N9</accession>
<evidence type="ECO:0000313" key="3">
    <source>
        <dbReference type="EMBL" id="CDW76092.1"/>
    </source>
</evidence>
<dbReference type="Proteomes" id="UP000039865">
    <property type="component" value="Unassembled WGS sequence"/>
</dbReference>
<feature type="signal peptide" evidence="2">
    <location>
        <begin position="1"/>
        <end position="21"/>
    </location>
</feature>